<dbReference type="InterPro" id="IPR052474">
    <property type="entry name" value="UDP-GlcNAc_transferase"/>
</dbReference>
<organism evidence="2 3">
    <name type="scientific">Carnegiea gigantea</name>
    <dbReference type="NCBI Taxonomy" id="171969"/>
    <lineage>
        <taxon>Eukaryota</taxon>
        <taxon>Viridiplantae</taxon>
        <taxon>Streptophyta</taxon>
        <taxon>Embryophyta</taxon>
        <taxon>Tracheophyta</taxon>
        <taxon>Spermatophyta</taxon>
        <taxon>Magnoliopsida</taxon>
        <taxon>eudicotyledons</taxon>
        <taxon>Gunneridae</taxon>
        <taxon>Pentapetalae</taxon>
        <taxon>Caryophyllales</taxon>
        <taxon>Cactineae</taxon>
        <taxon>Cactaceae</taxon>
        <taxon>Cactoideae</taxon>
        <taxon>Echinocereeae</taxon>
        <taxon>Carnegiea</taxon>
    </lineage>
</organism>
<evidence type="ECO:0000313" key="3">
    <source>
        <dbReference type="Proteomes" id="UP001153076"/>
    </source>
</evidence>
<dbReference type="OrthoDB" id="20273at2759"/>
<dbReference type="PANTHER" id="PTHR47043">
    <property type="entry name" value="UDP-N-ACETYLGLUCOSAMINE TRANSFERASE SUBUNIT ALG13"/>
    <property type="match status" value="1"/>
</dbReference>
<proteinExistence type="predicted"/>
<evidence type="ECO:0000259" key="1">
    <source>
        <dbReference type="Pfam" id="PF04101"/>
    </source>
</evidence>
<dbReference type="EMBL" id="JAKOGI010001987">
    <property type="protein sequence ID" value="KAJ8423351.1"/>
    <property type="molecule type" value="Genomic_DNA"/>
</dbReference>
<dbReference type="PANTHER" id="PTHR47043:SF1">
    <property type="entry name" value="UDP-N-ACETYLGLUCOSAMINE TRANSFERASE SUBUNIT ALG13"/>
    <property type="match status" value="1"/>
</dbReference>
<dbReference type="GO" id="GO:0006488">
    <property type="term" value="P:dolichol-linked oligosaccharide biosynthetic process"/>
    <property type="evidence" value="ECO:0007669"/>
    <property type="project" value="TreeGrafter"/>
</dbReference>
<feature type="domain" description="Glycosyl transferase family 28 C-terminal" evidence="1">
    <location>
        <begin position="83"/>
        <end position="179"/>
    </location>
</feature>
<dbReference type="GO" id="GO:0016758">
    <property type="term" value="F:hexosyltransferase activity"/>
    <property type="evidence" value="ECO:0007669"/>
    <property type="project" value="InterPro"/>
</dbReference>
<dbReference type="Proteomes" id="UP001153076">
    <property type="component" value="Unassembled WGS sequence"/>
</dbReference>
<evidence type="ECO:0000313" key="2">
    <source>
        <dbReference type="EMBL" id="KAJ8423351.1"/>
    </source>
</evidence>
<name>A0A9Q1JKA9_9CARY</name>
<keyword evidence="3" id="KW-1185">Reference proteome</keyword>
<gene>
    <name evidence="2" type="ORF">Cgig2_026111</name>
</gene>
<dbReference type="Pfam" id="PF04101">
    <property type="entry name" value="Glyco_tran_28_C"/>
    <property type="match status" value="1"/>
</dbReference>
<dbReference type="InterPro" id="IPR007235">
    <property type="entry name" value="Glyco_trans_28_C"/>
</dbReference>
<accession>A0A9Q1JKA9</accession>
<protein>
    <recommendedName>
        <fullName evidence="1">Glycosyl transferase family 28 C-terminal domain-containing protein</fullName>
    </recommendedName>
</protein>
<dbReference type="AlphaFoldDB" id="A0A9Q1JKA9"/>
<comment type="caution">
    <text evidence="2">The sequence shown here is derived from an EMBL/GenBank/DDBJ whole genome shotgun (WGS) entry which is preliminary data.</text>
</comment>
<dbReference type="Gene3D" id="3.40.50.2000">
    <property type="entry name" value="Glycogen Phosphorylase B"/>
    <property type="match status" value="1"/>
</dbReference>
<sequence length="184" mass="20694">MCASDNEGWFEKPYLLCSNRLKLKKLLAYVKLQELNFESNFGQLDQRRCYYYVSKLMKILFGARDGTAKWEVSNGDGVSSKKVVFVTVGTTLFDALVRAVDILEAKQDLKQRVTYISIKINCSMPKILATEYLYEEGYDFFVTESSGGDGSIAVDYFTLSSSIVESLRSSSLVISHAGTLRNIL</sequence>
<reference evidence="2" key="1">
    <citation type="submission" date="2022-04" db="EMBL/GenBank/DDBJ databases">
        <title>Carnegiea gigantea Genome sequencing and assembly v2.</title>
        <authorList>
            <person name="Copetti D."/>
            <person name="Sanderson M.J."/>
            <person name="Burquez A."/>
            <person name="Wojciechowski M.F."/>
        </authorList>
    </citation>
    <scope>NUCLEOTIDE SEQUENCE</scope>
    <source>
        <strain evidence="2">SGP5-SGP5p</strain>
        <tissue evidence="2">Aerial part</tissue>
    </source>
</reference>
<dbReference type="GO" id="GO:0043541">
    <property type="term" value="C:UDP-N-acetylglucosamine transferase complex"/>
    <property type="evidence" value="ECO:0007669"/>
    <property type="project" value="TreeGrafter"/>
</dbReference>